<dbReference type="Proteomes" id="UP001317613">
    <property type="component" value="Chromosome"/>
</dbReference>
<dbReference type="EMBL" id="AP026729">
    <property type="protein sequence ID" value="BDQ62826.1"/>
    <property type="molecule type" value="Genomic_DNA"/>
</dbReference>
<gene>
    <name evidence="1" type="primary">pi231</name>
    <name evidence="1" type="ORF">EfsSVR2332_29040</name>
</gene>
<reference evidence="1" key="1">
    <citation type="submission" date="2022-08" db="EMBL/GenBank/DDBJ databases">
        <title>Molecular epidemiological analysis of five strains of VanD-type vancomycin-resistant Enterococcus faecalis.</title>
        <authorList>
            <person name="Mimura K."/>
            <person name="Hashimoto Y."/>
            <person name="Tomita H."/>
        </authorList>
    </citation>
    <scope>NUCLEOTIDE SEQUENCE</scope>
    <source>
        <strain evidence="1">SVR2332</strain>
    </source>
</reference>
<evidence type="ECO:0000313" key="1">
    <source>
        <dbReference type="EMBL" id="BDQ62826.1"/>
    </source>
</evidence>
<evidence type="ECO:0000313" key="2">
    <source>
        <dbReference type="Proteomes" id="UP001317613"/>
    </source>
</evidence>
<accession>A0AC59HTE3</accession>
<organism evidence="1 2">
    <name type="scientific">Enterococcus faecalis</name>
    <name type="common">Streptococcus faecalis</name>
    <dbReference type="NCBI Taxonomy" id="1351"/>
    <lineage>
        <taxon>Bacteria</taxon>
        <taxon>Bacillati</taxon>
        <taxon>Bacillota</taxon>
        <taxon>Bacilli</taxon>
        <taxon>Lactobacillales</taxon>
        <taxon>Enterococcaceae</taxon>
        <taxon>Enterococcus</taxon>
    </lineage>
</organism>
<name>A0AC59HTE3_ENTFL</name>
<sequence>MAKKRKKANKIRSEPKFPQPSGSSDPTVGFFMSDISREILVPGYTRLSDNPEVKTACQKIADLVSGMTIHLMENSKNGDVRVKNELSRKIDIEPYSYMTRKNWVYNIVYSMLLPGDGNAIVFPEMKDGFIHELRPLKPSKVSFIELEDGYSVKYGSTTYSPDEVLHFAINPDPEQPWKGTGYRIPLRDITYNLRQANATKKSFMSGQYMPNVIVKVDAMNANLASEAGRNQIKEKYLGESRPGEPWVIPAELLDVQQVKPLSLKDIAINESVEIDKKTVAALLDVPAFILGVGSFDKDEYNNFVRTRIKAIADIFQQTLTKGLLENPNWYFKCNSKSLLAYDTKELAEIGMNLYIRGIYTGNDVLNMIGDSPKPGLDELIILENFIPQGMIGEQSKLKGGDSD</sequence>
<proteinExistence type="predicted"/>
<protein>
    <submittedName>
        <fullName evidence="1">Phage portal protein</fullName>
    </submittedName>
</protein>